<evidence type="ECO:0000313" key="6">
    <source>
        <dbReference type="EMBL" id="QOV44832.1"/>
    </source>
</evidence>
<dbReference type="KEGG" id="schf:IPT68_02095"/>
<evidence type="ECO:0000256" key="3">
    <source>
        <dbReference type="ARBA" id="ARBA00023163"/>
    </source>
</evidence>
<evidence type="ECO:0000256" key="1">
    <source>
        <dbReference type="ARBA" id="ARBA00023015"/>
    </source>
</evidence>
<dbReference type="Proteomes" id="UP000594008">
    <property type="component" value="Chromosome"/>
</dbReference>
<accession>A0A7M2T8D1</accession>
<gene>
    <name evidence="6" type="ORF">IPT68_02095</name>
</gene>
<dbReference type="PROSITE" id="PS01124">
    <property type="entry name" value="HTH_ARAC_FAMILY_2"/>
    <property type="match status" value="1"/>
</dbReference>
<dbReference type="Gene3D" id="1.10.10.60">
    <property type="entry name" value="Homeodomain-like"/>
    <property type="match status" value="1"/>
</dbReference>
<dbReference type="InterPro" id="IPR035418">
    <property type="entry name" value="AraC-bd_2"/>
</dbReference>
<feature type="domain" description="HTH araC/xylS-type" evidence="5">
    <location>
        <begin position="188"/>
        <end position="292"/>
    </location>
</feature>
<feature type="region of interest" description="Disordered" evidence="4">
    <location>
        <begin position="271"/>
        <end position="292"/>
    </location>
</feature>
<sequence length="292" mass="31863">MRCRFLIPDDCRGRLVSMPLGGVRLAQASYSALVAERTPRLIRRDDPEVYEIAVVVTGDQGIEQVRERALVRPGEMVVHDSSLPLTARAAVTSGLSGALILQIPKQLIRLPEPRLKELLAVPLPTTTGVGKLLVGLLRGIAEEYTELSPHDLVRAGQGVMDLTVAVLGHFTDRDALLPPDSRQRVLYLKCAAFVERHLGHPELSPGVVARAHGISPRYLQLVFRDQGTTPSSFIRERRLAHCRRDLADPALHTVPVHAIGAVGVSPGVRVQPGVPKEGRGVARRVPAVDRER</sequence>
<dbReference type="PANTHER" id="PTHR46796:SF6">
    <property type="entry name" value="ARAC SUBFAMILY"/>
    <property type="match status" value="1"/>
</dbReference>
<dbReference type="EMBL" id="CP063374">
    <property type="protein sequence ID" value="QOV44832.1"/>
    <property type="molecule type" value="Genomic_DNA"/>
</dbReference>
<proteinExistence type="predicted"/>
<evidence type="ECO:0000313" key="7">
    <source>
        <dbReference type="Proteomes" id="UP000594008"/>
    </source>
</evidence>
<evidence type="ECO:0000256" key="4">
    <source>
        <dbReference type="SAM" id="MobiDB-lite"/>
    </source>
</evidence>
<keyword evidence="3" id="KW-0804">Transcription</keyword>
<evidence type="ECO:0000259" key="5">
    <source>
        <dbReference type="PROSITE" id="PS01124"/>
    </source>
</evidence>
<dbReference type="GO" id="GO:0003700">
    <property type="term" value="F:DNA-binding transcription factor activity"/>
    <property type="evidence" value="ECO:0007669"/>
    <property type="project" value="InterPro"/>
</dbReference>
<dbReference type="RefSeq" id="WP_189697432.1">
    <property type="nucleotide sequence ID" value="NZ_CP063374.1"/>
</dbReference>
<evidence type="ECO:0000256" key="2">
    <source>
        <dbReference type="ARBA" id="ARBA00023125"/>
    </source>
</evidence>
<feature type="compositionally biased region" description="Basic and acidic residues" evidence="4">
    <location>
        <begin position="276"/>
        <end position="292"/>
    </location>
</feature>
<keyword evidence="7" id="KW-1185">Reference proteome</keyword>
<dbReference type="PANTHER" id="PTHR46796">
    <property type="entry name" value="HTH-TYPE TRANSCRIPTIONAL ACTIVATOR RHAS-RELATED"/>
    <property type="match status" value="1"/>
</dbReference>
<dbReference type="Pfam" id="PF14525">
    <property type="entry name" value="AraC_binding_2"/>
    <property type="match status" value="1"/>
</dbReference>
<organism evidence="6 7">
    <name type="scientific">Streptomyces chromofuscus</name>
    <dbReference type="NCBI Taxonomy" id="42881"/>
    <lineage>
        <taxon>Bacteria</taxon>
        <taxon>Bacillati</taxon>
        <taxon>Actinomycetota</taxon>
        <taxon>Actinomycetes</taxon>
        <taxon>Kitasatosporales</taxon>
        <taxon>Streptomycetaceae</taxon>
        <taxon>Streptomyces</taxon>
    </lineage>
</organism>
<protein>
    <submittedName>
        <fullName evidence="6">Helix-turn-helix domain-containing protein</fullName>
    </submittedName>
</protein>
<dbReference type="InterPro" id="IPR050204">
    <property type="entry name" value="AraC_XylS_family_regulators"/>
</dbReference>
<dbReference type="AlphaFoldDB" id="A0A7M2T8D1"/>
<dbReference type="InterPro" id="IPR018060">
    <property type="entry name" value="HTH_AraC"/>
</dbReference>
<keyword evidence="2" id="KW-0238">DNA-binding</keyword>
<dbReference type="SMART" id="SM00342">
    <property type="entry name" value="HTH_ARAC"/>
    <property type="match status" value="1"/>
</dbReference>
<keyword evidence="1" id="KW-0805">Transcription regulation</keyword>
<dbReference type="GO" id="GO:0043565">
    <property type="term" value="F:sequence-specific DNA binding"/>
    <property type="evidence" value="ECO:0007669"/>
    <property type="project" value="InterPro"/>
</dbReference>
<name>A0A7M2T8D1_STRCW</name>
<reference evidence="6 7" key="1">
    <citation type="submission" date="2020-10" db="EMBL/GenBank/DDBJ databases">
        <title>Streptomyces chromofuscus complate genome analysis.</title>
        <authorList>
            <person name="Anwar N."/>
        </authorList>
    </citation>
    <scope>NUCLEOTIDE SEQUENCE [LARGE SCALE GENOMIC DNA]</scope>
    <source>
        <strain evidence="6 7">DSM 40273</strain>
    </source>
</reference>